<dbReference type="PANTHER" id="PTHR11260:SF773">
    <property type="entry name" value="GLUTATHIONE S-TRANSFERASE U26"/>
    <property type="match status" value="1"/>
</dbReference>
<feature type="domain" description="GST N-terminal" evidence="5">
    <location>
        <begin position="3"/>
        <end position="82"/>
    </location>
</feature>
<evidence type="ECO:0000256" key="4">
    <source>
        <dbReference type="RuleBase" id="RU003494"/>
    </source>
</evidence>
<dbReference type="FunFam" id="3.40.30.10:FF:000014">
    <property type="entry name" value="Tau class glutathione S-transferase"/>
    <property type="match status" value="1"/>
</dbReference>
<accession>A0A4Y7IDB3</accession>
<dbReference type="Pfam" id="PF00043">
    <property type="entry name" value="GST_C"/>
    <property type="match status" value="1"/>
</dbReference>
<dbReference type="SFLD" id="SFLDG01152">
    <property type="entry name" value="Main.3:_Omega-_and_Tau-like"/>
    <property type="match status" value="1"/>
</dbReference>
<dbReference type="STRING" id="3469.A0A4Y7IDB3"/>
<dbReference type="PANTHER" id="PTHR11260">
    <property type="entry name" value="GLUTATHIONE S-TRANSFERASE, GST, SUPERFAMILY, GST DOMAIN CONTAINING"/>
    <property type="match status" value="1"/>
</dbReference>
<dbReference type="SUPFAM" id="SSF52833">
    <property type="entry name" value="Thioredoxin-like"/>
    <property type="match status" value="1"/>
</dbReference>
<dbReference type="SUPFAM" id="SSF47616">
    <property type="entry name" value="GST C-terminal domain-like"/>
    <property type="match status" value="1"/>
</dbReference>
<evidence type="ECO:0000256" key="3">
    <source>
        <dbReference type="ARBA" id="ARBA00047960"/>
    </source>
</evidence>
<name>A0A4Y7IDB3_PAPSO</name>
<evidence type="ECO:0000313" key="7">
    <source>
        <dbReference type="EMBL" id="RZC45415.1"/>
    </source>
</evidence>
<dbReference type="InterPro" id="IPR004046">
    <property type="entry name" value="GST_C"/>
</dbReference>
<comment type="catalytic activity">
    <reaction evidence="3">
        <text>RX + glutathione = an S-substituted glutathione + a halide anion + H(+)</text>
        <dbReference type="Rhea" id="RHEA:16437"/>
        <dbReference type="ChEBI" id="CHEBI:15378"/>
        <dbReference type="ChEBI" id="CHEBI:16042"/>
        <dbReference type="ChEBI" id="CHEBI:17792"/>
        <dbReference type="ChEBI" id="CHEBI:57925"/>
        <dbReference type="ChEBI" id="CHEBI:90779"/>
        <dbReference type="EC" id="2.5.1.18"/>
    </reaction>
</comment>
<dbReference type="EC" id="2.5.1.18" evidence="1"/>
<evidence type="ECO:0000313" key="8">
    <source>
        <dbReference type="Proteomes" id="UP000316621"/>
    </source>
</evidence>
<sequence>MADKLVLLDTWPSPFGMRVRIALKEKGLHYDYKEENLREKSPLLLKMNPLHKKIPVLIHNEKPISESLLIVQYIDEVWKYKSPLLPNDPYERASERFWADYVDKKVFEIGRKLWVTKGEEHEKAKNDFIDCLMVLEGELGDKIYYGGDKMGFLDVAFVPYYSWFYSYETCGKFSVEEICPKLMEWAKKCMEKDSVSESLPESQKIYQFVLKLKQRYGIVD</sequence>
<protein>
    <recommendedName>
        <fullName evidence="1">glutathione transferase</fullName>
        <ecNumber evidence="1">2.5.1.18</ecNumber>
    </recommendedName>
</protein>
<dbReference type="CDD" id="cd03058">
    <property type="entry name" value="GST_N_Tau"/>
    <property type="match status" value="1"/>
</dbReference>
<feature type="domain" description="GST C-terminal" evidence="6">
    <location>
        <begin position="88"/>
        <end position="208"/>
    </location>
</feature>
<dbReference type="SMR" id="A0A4Y7IDB3"/>
<dbReference type="OrthoDB" id="202840at2759"/>
<dbReference type="AlphaFoldDB" id="A0A4Y7IDB3"/>
<proteinExistence type="inferred from homology"/>
<dbReference type="SFLD" id="SFLDS00019">
    <property type="entry name" value="Glutathione_Transferase_(cytos"/>
    <property type="match status" value="1"/>
</dbReference>
<dbReference type="GO" id="GO:0005737">
    <property type="term" value="C:cytoplasm"/>
    <property type="evidence" value="ECO:0007669"/>
    <property type="project" value="TreeGrafter"/>
</dbReference>
<dbReference type="InterPro" id="IPR045073">
    <property type="entry name" value="Omega/Tau-like"/>
</dbReference>
<dbReference type="PROSITE" id="PS50405">
    <property type="entry name" value="GST_CTER"/>
    <property type="match status" value="1"/>
</dbReference>
<dbReference type="EMBL" id="CM010715">
    <property type="protein sequence ID" value="RZC45415.1"/>
    <property type="molecule type" value="Genomic_DNA"/>
</dbReference>
<dbReference type="InterPro" id="IPR010987">
    <property type="entry name" value="Glutathione-S-Trfase_C-like"/>
</dbReference>
<dbReference type="OMA" id="FWADYAE"/>
<dbReference type="Gene3D" id="1.20.1050.10">
    <property type="match status" value="1"/>
</dbReference>
<dbReference type="InterPro" id="IPR036282">
    <property type="entry name" value="Glutathione-S-Trfase_C_sf"/>
</dbReference>
<dbReference type="Pfam" id="PF02798">
    <property type="entry name" value="GST_N"/>
    <property type="match status" value="1"/>
</dbReference>
<dbReference type="InterPro" id="IPR045074">
    <property type="entry name" value="GST_C_Tau"/>
</dbReference>
<dbReference type="PROSITE" id="PS50404">
    <property type="entry name" value="GST_NTER"/>
    <property type="match status" value="1"/>
</dbReference>
<dbReference type="InterPro" id="IPR004045">
    <property type="entry name" value="Glutathione_S-Trfase_N"/>
</dbReference>
<evidence type="ECO:0000256" key="1">
    <source>
        <dbReference type="ARBA" id="ARBA00012452"/>
    </source>
</evidence>
<evidence type="ECO:0000259" key="5">
    <source>
        <dbReference type="PROSITE" id="PS50404"/>
    </source>
</evidence>
<organism evidence="7 8">
    <name type="scientific">Papaver somniferum</name>
    <name type="common">Opium poppy</name>
    <dbReference type="NCBI Taxonomy" id="3469"/>
    <lineage>
        <taxon>Eukaryota</taxon>
        <taxon>Viridiplantae</taxon>
        <taxon>Streptophyta</taxon>
        <taxon>Embryophyta</taxon>
        <taxon>Tracheophyta</taxon>
        <taxon>Spermatophyta</taxon>
        <taxon>Magnoliopsida</taxon>
        <taxon>Ranunculales</taxon>
        <taxon>Papaveraceae</taxon>
        <taxon>Papaveroideae</taxon>
        <taxon>Papaver</taxon>
    </lineage>
</organism>
<evidence type="ECO:0000256" key="2">
    <source>
        <dbReference type="ARBA" id="ARBA00022679"/>
    </source>
</evidence>
<dbReference type="GO" id="GO:0004364">
    <property type="term" value="F:glutathione transferase activity"/>
    <property type="evidence" value="ECO:0007669"/>
    <property type="project" value="UniProtKB-EC"/>
</dbReference>
<dbReference type="GO" id="GO:0006749">
    <property type="term" value="P:glutathione metabolic process"/>
    <property type="evidence" value="ECO:0007669"/>
    <property type="project" value="InterPro"/>
</dbReference>
<dbReference type="Gene3D" id="3.40.30.10">
    <property type="entry name" value="Glutaredoxin"/>
    <property type="match status" value="1"/>
</dbReference>
<gene>
    <name evidence="7" type="ORF">C5167_038372</name>
</gene>
<evidence type="ECO:0000259" key="6">
    <source>
        <dbReference type="PROSITE" id="PS50405"/>
    </source>
</evidence>
<dbReference type="CDD" id="cd03185">
    <property type="entry name" value="GST_C_Tau"/>
    <property type="match status" value="1"/>
</dbReference>
<dbReference type="Proteomes" id="UP000316621">
    <property type="component" value="Chromosome 1"/>
</dbReference>
<dbReference type="Gramene" id="RZC45415">
    <property type="protein sequence ID" value="RZC45415"/>
    <property type="gene ID" value="C5167_038372"/>
</dbReference>
<comment type="similarity">
    <text evidence="4">Belongs to the GST superfamily.</text>
</comment>
<dbReference type="FunFam" id="1.20.1050.10:FF:000018">
    <property type="entry name" value="Glutathione S-transferase U20"/>
    <property type="match status" value="1"/>
</dbReference>
<dbReference type="InterPro" id="IPR036249">
    <property type="entry name" value="Thioredoxin-like_sf"/>
</dbReference>
<keyword evidence="2" id="KW-0808">Transferase</keyword>
<keyword evidence="8" id="KW-1185">Reference proteome</keyword>
<dbReference type="InterPro" id="IPR040079">
    <property type="entry name" value="Glutathione_S-Trfase"/>
</dbReference>
<reference evidence="7 8" key="1">
    <citation type="journal article" date="2018" name="Science">
        <title>The opium poppy genome and morphinan production.</title>
        <authorList>
            <person name="Guo L."/>
            <person name="Winzer T."/>
            <person name="Yang X."/>
            <person name="Li Y."/>
            <person name="Ning Z."/>
            <person name="He Z."/>
            <person name="Teodor R."/>
            <person name="Lu Y."/>
            <person name="Bowser T.A."/>
            <person name="Graham I.A."/>
            <person name="Ye K."/>
        </authorList>
    </citation>
    <scope>NUCLEOTIDE SEQUENCE [LARGE SCALE GENOMIC DNA]</scope>
    <source>
        <strain evidence="8">cv. HN1</strain>
        <tissue evidence="7">Leaves</tissue>
    </source>
</reference>
<dbReference type="SFLD" id="SFLDG00358">
    <property type="entry name" value="Main_(cytGST)"/>
    <property type="match status" value="1"/>
</dbReference>